<reference evidence="2" key="1">
    <citation type="submission" date="2020-01" db="EMBL/GenBank/DDBJ databases">
        <title>Development of genomics and gene disruption for Polysphondylium violaceum indicates a role for the polyketide synthase stlB in stalk morphogenesis.</title>
        <authorList>
            <person name="Narita B."/>
            <person name="Kawabe Y."/>
            <person name="Kin K."/>
            <person name="Saito T."/>
            <person name="Gibbs R."/>
            <person name="Kuspa A."/>
            <person name="Muzny D."/>
            <person name="Queller D."/>
            <person name="Richards S."/>
            <person name="Strassman J."/>
            <person name="Sucgang R."/>
            <person name="Worley K."/>
            <person name="Schaap P."/>
        </authorList>
    </citation>
    <scope>NUCLEOTIDE SEQUENCE</scope>
    <source>
        <strain evidence="2">QSvi11</strain>
    </source>
</reference>
<dbReference type="Gene3D" id="1.25.40.10">
    <property type="entry name" value="Tetratricopeptide repeat domain"/>
    <property type="match status" value="2"/>
</dbReference>
<dbReference type="SUPFAM" id="SSF48452">
    <property type="entry name" value="TPR-like"/>
    <property type="match status" value="2"/>
</dbReference>
<evidence type="ECO:0000313" key="3">
    <source>
        <dbReference type="Proteomes" id="UP000695562"/>
    </source>
</evidence>
<evidence type="ECO:0000313" key="2">
    <source>
        <dbReference type="EMBL" id="KAF2070980.1"/>
    </source>
</evidence>
<dbReference type="InterPro" id="IPR011990">
    <property type="entry name" value="TPR-like_helical_dom_sf"/>
</dbReference>
<name>A0A8J4UXI5_9MYCE</name>
<dbReference type="AlphaFoldDB" id="A0A8J4UXI5"/>
<proteinExistence type="predicted"/>
<feature type="repeat" description="TPR" evidence="1">
    <location>
        <begin position="346"/>
        <end position="379"/>
    </location>
</feature>
<keyword evidence="3" id="KW-1185">Reference proteome</keyword>
<dbReference type="InterPro" id="IPR019734">
    <property type="entry name" value="TPR_rpt"/>
</dbReference>
<organism evidence="2 3">
    <name type="scientific">Polysphondylium violaceum</name>
    <dbReference type="NCBI Taxonomy" id="133409"/>
    <lineage>
        <taxon>Eukaryota</taxon>
        <taxon>Amoebozoa</taxon>
        <taxon>Evosea</taxon>
        <taxon>Eumycetozoa</taxon>
        <taxon>Dictyostelia</taxon>
        <taxon>Dictyosteliales</taxon>
        <taxon>Dictyosteliaceae</taxon>
        <taxon>Polysphondylium</taxon>
    </lineage>
</organism>
<keyword evidence="1" id="KW-0802">TPR repeat</keyword>
<dbReference type="Proteomes" id="UP000695562">
    <property type="component" value="Unassembled WGS sequence"/>
</dbReference>
<dbReference type="OrthoDB" id="2017782at2759"/>
<accession>A0A8J4UXI5</accession>
<dbReference type="EMBL" id="AJWJ01000425">
    <property type="protein sequence ID" value="KAF2070980.1"/>
    <property type="molecule type" value="Genomic_DNA"/>
</dbReference>
<evidence type="ECO:0008006" key="4">
    <source>
        <dbReference type="Google" id="ProtNLM"/>
    </source>
</evidence>
<gene>
    <name evidence="2" type="ORF">CYY_007696</name>
</gene>
<evidence type="ECO:0000256" key="1">
    <source>
        <dbReference type="PROSITE-ProRule" id="PRU00339"/>
    </source>
</evidence>
<comment type="caution">
    <text evidence="2">The sequence shown here is derived from an EMBL/GenBank/DDBJ whole genome shotgun (WGS) entry which is preliminary data.</text>
</comment>
<dbReference type="PROSITE" id="PS50005">
    <property type="entry name" value="TPR"/>
    <property type="match status" value="1"/>
</dbReference>
<sequence length="598" mass="69543">MNVLKFQKSLKYFNHLRQCRTLSKYSISSNSNQNILFQTPSSPSSIDNSFTCRSISTTSPLFKEIQQQQQQLHHQNVHEESSPKNEIDKKYQHYISSALEKFKVNSIDAALGYLDKAILLCDNKVQAYLLRGDINFEIQSNHTVDPINDYLKALELVSSTNNVIDESIATAQEQQNAIMSSIVDYYLLKRNIEKAKHYSMKLIEKNPTIDLYKYEYFNLLCYAKKIPEAAEIAKGLYQTKSDYGFLALGIVSRYQNYIDHSESLLRQITKMKQPVEIQTSNPLYNNKYVISKKGGYQRISQKTVEVENQVLFMANSILGDIHTNNKKEYEKGLEFYRNALALSKMGYVYSKMAKALLKMNDYQAALESINSALEFEEYYSSGTATLHDIELRGEILYHLGKYVESVSDYDHYLEHSFTMYPYHVYEIVKRGPSLEKVIISLAHLSKSNKVNLTPTQYQGPAGTIDLKKEYDKLNSLYLSDQHHPITDIKQLAAISEKYCLFFGKYRDLIQQGRVLVDEKDQQDINTRYLFFYNINSLILDSCYLDYQLRDKNNQLTKDIIDNILKDDKYVESNQPFERQEIHKNLIKVFSDFIQQHQH</sequence>
<protein>
    <recommendedName>
        <fullName evidence="4">Tetratricopeptide-like helical domain-containing protein</fullName>
    </recommendedName>
</protein>